<evidence type="ECO:0000313" key="3">
    <source>
        <dbReference type="Proteomes" id="UP000719412"/>
    </source>
</evidence>
<dbReference type="AlphaFoldDB" id="A0A8J6L5Q0"/>
<dbReference type="GO" id="GO:0003676">
    <property type="term" value="F:nucleic acid binding"/>
    <property type="evidence" value="ECO:0007669"/>
    <property type="project" value="InterPro"/>
</dbReference>
<protein>
    <recommendedName>
        <fullName evidence="4">Integrase catalytic domain-containing protein</fullName>
    </recommendedName>
</protein>
<feature type="compositionally biased region" description="Polar residues" evidence="1">
    <location>
        <begin position="182"/>
        <end position="200"/>
    </location>
</feature>
<reference evidence="2" key="2">
    <citation type="submission" date="2021-08" db="EMBL/GenBank/DDBJ databases">
        <authorList>
            <person name="Eriksson T."/>
        </authorList>
    </citation>
    <scope>NUCLEOTIDE SEQUENCE</scope>
    <source>
        <strain evidence="2">Stoneville</strain>
        <tissue evidence="2">Whole head</tissue>
    </source>
</reference>
<keyword evidence="3" id="KW-1185">Reference proteome</keyword>
<gene>
    <name evidence="2" type="ORF">GEV33_010982</name>
</gene>
<accession>A0A8J6L5Q0</accession>
<dbReference type="PANTHER" id="PTHR38681:SF1">
    <property type="entry name" value="RETROVIRUS-RELATED POL POLYPROTEIN FROM TRANSPOSON 412-LIKE PROTEIN"/>
    <property type="match status" value="1"/>
</dbReference>
<dbReference type="Gene3D" id="3.30.420.10">
    <property type="entry name" value="Ribonuclease H-like superfamily/Ribonuclease H"/>
    <property type="match status" value="1"/>
</dbReference>
<evidence type="ECO:0000313" key="2">
    <source>
        <dbReference type="EMBL" id="KAH0811809.1"/>
    </source>
</evidence>
<name>A0A8J6L5Q0_TENMO</name>
<comment type="caution">
    <text evidence="2">The sequence shown here is derived from an EMBL/GenBank/DDBJ whole genome shotgun (WGS) entry which is preliminary data.</text>
</comment>
<evidence type="ECO:0008006" key="4">
    <source>
        <dbReference type="Google" id="ProtNLM"/>
    </source>
</evidence>
<dbReference type="Proteomes" id="UP000719412">
    <property type="component" value="Unassembled WGS sequence"/>
</dbReference>
<dbReference type="EMBL" id="JABDTM020026537">
    <property type="protein sequence ID" value="KAH0811809.1"/>
    <property type="molecule type" value="Genomic_DNA"/>
</dbReference>
<feature type="region of interest" description="Disordered" evidence="1">
    <location>
        <begin position="178"/>
        <end position="203"/>
    </location>
</feature>
<reference evidence="2" key="1">
    <citation type="journal article" date="2020" name="J Insects Food Feed">
        <title>The yellow mealworm (Tenebrio molitor) genome: a resource for the emerging insects as food and feed industry.</title>
        <authorList>
            <person name="Eriksson T."/>
            <person name="Andere A."/>
            <person name="Kelstrup H."/>
            <person name="Emery V."/>
            <person name="Picard C."/>
        </authorList>
    </citation>
    <scope>NUCLEOTIDE SEQUENCE</scope>
    <source>
        <strain evidence="2">Stoneville</strain>
        <tissue evidence="2">Whole head</tissue>
    </source>
</reference>
<dbReference type="PANTHER" id="PTHR38681">
    <property type="entry name" value="RETROVIRUS-RELATED POL POLYPROTEIN FROM TRANSPOSON 412-LIKE PROTEIN-RELATED"/>
    <property type="match status" value="1"/>
</dbReference>
<dbReference type="InterPro" id="IPR012337">
    <property type="entry name" value="RNaseH-like_sf"/>
</dbReference>
<evidence type="ECO:0000256" key="1">
    <source>
        <dbReference type="SAM" id="MobiDB-lite"/>
    </source>
</evidence>
<sequence>MQRIRITAYHPSSNGIVERFHRRLKEALKCHNATWTEALPLVLLGIRNDIKEGIEAAPSELVCGTTLRLPADLVEVHDRQLQHPTTDFVANLKTRMQTIQFTKTTCRKEQQVYVPRSLHTAKFVFVRVDSVKKPLQPPYDGPYRVLSTGDKYFKVLVRGKPNTISVDRLKPAYVEANAPLTDDSQPTNSIRESPQANQTDADARLVENTTTRSGRKVKFPAKYCDLVKSTNKPDNS</sequence>
<dbReference type="InterPro" id="IPR036397">
    <property type="entry name" value="RNaseH_sf"/>
</dbReference>
<proteinExistence type="predicted"/>
<organism evidence="2 3">
    <name type="scientific">Tenebrio molitor</name>
    <name type="common">Yellow mealworm beetle</name>
    <dbReference type="NCBI Taxonomy" id="7067"/>
    <lineage>
        <taxon>Eukaryota</taxon>
        <taxon>Metazoa</taxon>
        <taxon>Ecdysozoa</taxon>
        <taxon>Arthropoda</taxon>
        <taxon>Hexapoda</taxon>
        <taxon>Insecta</taxon>
        <taxon>Pterygota</taxon>
        <taxon>Neoptera</taxon>
        <taxon>Endopterygota</taxon>
        <taxon>Coleoptera</taxon>
        <taxon>Polyphaga</taxon>
        <taxon>Cucujiformia</taxon>
        <taxon>Tenebrionidae</taxon>
        <taxon>Tenebrio</taxon>
    </lineage>
</organism>
<dbReference type="SUPFAM" id="SSF53098">
    <property type="entry name" value="Ribonuclease H-like"/>
    <property type="match status" value="1"/>
</dbReference>